<dbReference type="PANTHER" id="PTHR38451">
    <property type="entry name" value="TRNA (ADENINE(22)-N(1))-METHYLTRANSFERASE"/>
    <property type="match status" value="1"/>
</dbReference>
<dbReference type="Gene3D" id="1.10.287.1890">
    <property type="match status" value="1"/>
</dbReference>
<dbReference type="AlphaFoldDB" id="A0A841T048"/>
<evidence type="ECO:0000313" key="1">
    <source>
        <dbReference type="EMBL" id="MBB6636246.1"/>
    </source>
</evidence>
<dbReference type="Proteomes" id="UP000535838">
    <property type="component" value="Unassembled WGS sequence"/>
</dbReference>
<organism evidence="1 2">
    <name type="scientific">Cohnella thailandensis</name>
    <dbReference type="NCBI Taxonomy" id="557557"/>
    <lineage>
        <taxon>Bacteria</taxon>
        <taxon>Bacillati</taxon>
        <taxon>Bacillota</taxon>
        <taxon>Bacilli</taxon>
        <taxon>Bacillales</taxon>
        <taxon>Paenibacillaceae</taxon>
        <taxon>Cohnella</taxon>
    </lineage>
</organism>
<dbReference type="GO" id="GO:0160105">
    <property type="term" value="F:tRNA (adenine(22)-N1)-methyltransferase activity"/>
    <property type="evidence" value="ECO:0007669"/>
    <property type="project" value="InterPro"/>
</dbReference>
<dbReference type="Pfam" id="PF12847">
    <property type="entry name" value="Methyltransf_18"/>
    <property type="match status" value="1"/>
</dbReference>
<evidence type="ECO:0000313" key="2">
    <source>
        <dbReference type="Proteomes" id="UP000535838"/>
    </source>
</evidence>
<sequence>MTDTKANAANMKISRRLSALAEWVPEGARFADIGTDHALLPVYLASSGRIRLAVAGDVHKGPVEAARRQVASAGLADIISVRHGDGLSVLRQGEADTVCIAGMGGSLMVRLLEEAGPLLDSVTTLVLSPHVAEEQVRRWLNHNGFVLARERILFEDGEYYTLLKAERDESGRARERIAELYSPALLAPCCAVVPEELLLAMGPLLLRSPSEEFRGKWERELAKREMILGQLRKSSQPESAEKAKEWESFNHRLKEVLACLPGEKR</sequence>
<keyword evidence="2" id="KW-1185">Reference proteome</keyword>
<proteinExistence type="predicted"/>
<dbReference type="Gene3D" id="3.40.50.150">
    <property type="entry name" value="Vaccinia Virus protein VP39"/>
    <property type="match status" value="1"/>
</dbReference>
<dbReference type="InterPro" id="IPR006901">
    <property type="entry name" value="TrmK"/>
</dbReference>
<keyword evidence="1" id="KW-0808">Transferase</keyword>
<dbReference type="SUPFAM" id="SSF53335">
    <property type="entry name" value="S-adenosyl-L-methionine-dependent methyltransferases"/>
    <property type="match status" value="1"/>
</dbReference>
<keyword evidence="1" id="KW-0489">Methyltransferase</keyword>
<dbReference type="InterPro" id="IPR029063">
    <property type="entry name" value="SAM-dependent_MTases_sf"/>
</dbReference>
<dbReference type="GO" id="GO:0032259">
    <property type="term" value="P:methylation"/>
    <property type="evidence" value="ECO:0007669"/>
    <property type="project" value="UniProtKB-KW"/>
</dbReference>
<comment type="caution">
    <text evidence="1">The sequence shown here is derived from an EMBL/GenBank/DDBJ whole genome shotgun (WGS) entry which is preliminary data.</text>
</comment>
<protein>
    <submittedName>
        <fullName evidence="1">SAM-dependent methyltransferase</fullName>
    </submittedName>
</protein>
<name>A0A841T048_9BACL</name>
<gene>
    <name evidence="1" type="ORF">H7B67_19150</name>
</gene>
<dbReference type="PIRSF" id="PIRSF018637">
    <property type="entry name" value="TrmK"/>
    <property type="match status" value="1"/>
</dbReference>
<dbReference type="PANTHER" id="PTHR38451:SF1">
    <property type="entry name" value="TRNA (ADENINE(22)-N(1))-METHYLTRANSFERASE"/>
    <property type="match status" value="1"/>
</dbReference>
<accession>A0A841T048</accession>
<dbReference type="EMBL" id="JACJVQ010000017">
    <property type="protein sequence ID" value="MBB6636246.1"/>
    <property type="molecule type" value="Genomic_DNA"/>
</dbReference>
<reference evidence="1 2" key="1">
    <citation type="submission" date="2020-08" db="EMBL/GenBank/DDBJ databases">
        <title>Cohnella phylogeny.</title>
        <authorList>
            <person name="Dunlap C."/>
        </authorList>
    </citation>
    <scope>NUCLEOTIDE SEQUENCE [LARGE SCALE GENOMIC DNA]</scope>
    <source>
        <strain evidence="1 2">DSM 25241</strain>
    </source>
</reference>
<dbReference type="RefSeq" id="WP_185121462.1">
    <property type="nucleotide sequence ID" value="NZ_JACJVQ010000017.1"/>
</dbReference>